<keyword evidence="10" id="KW-1185">Reference proteome</keyword>
<proteinExistence type="predicted"/>
<dbReference type="GO" id="GO:0010181">
    <property type="term" value="F:FMN binding"/>
    <property type="evidence" value="ECO:0007669"/>
    <property type="project" value="InterPro"/>
</dbReference>
<evidence type="ECO:0000256" key="4">
    <source>
        <dbReference type="ARBA" id="ARBA00022857"/>
    </source>
</evidence>
<evidence type="ECO:0000313" key="9">
    <source>
        <dbReference type="Proteomes" id="UP000245667"/>
    </source>
</evidence>
<dbReference type="Pfam" id="PF00724">
    <property type="entry name" value="Oxidored_FMN"/>
    <property type="match status" value="1"/>
</dbReference>
<name>A0A316DU28_9FLAO</name>
<dbReference type="PANTHER" id="PTHR43303:SF4">
    <property type="entry name" value="NADPH DEHYDROGENASE C23G7.10C-RELATED"/>
    <property type="match status" value="1"/>
</dbReference>
<feature type="domain" description="NADH:flavin oxidoreductase/NADH oxidase N-terminal" evidence="6">
    <location>
        <begin position="7"/>
        <end position="334"/>
    </location>
</feature>
<gene>
    <name evidence="7" type="ORF">HZY62_16275</name>
    <name evidence="8" type="ORF">LX92_03732</name>
</gene>
<dbReference type="Proteomes" id="UP000651837">
    <property type="component" value="Unassembled WGS sequence"/>
</dbReference>
<reference evidence="7 10" key="2">
    <citation type="submission" date="2020-07" db="EMBL/GenBank/DDBJ databases">
        <title>The draft genome sequence of Maribacter polysiphoniae KCTC 22021.</title>
        <authorList>
            <person name="Mu L."/>
        </authorList>
    </citation>
    <scope>NUCLEOTIDE SEQUENCE [LARGE SCALE GENOMIC DNA]</scope>
    <source>
        <strain evidence="7 10">KCTC 22021</strain>
    </source>
</reference>
<accession>A0A316DU28</accession>
<comment type="cofactor">
    <cofactor evidence="1">
        <name>FMN</name>
        <dbReference type="ChEBI" id="CHEBI:58210"/>
    </cofactor>
</comment>
<keyword evidence="2" id="KW-0285">Flavoprotein</keyword>
<dbReference type="EMBL" id="QGGQ01000011">
    <property type="protein sequence ID" value="PWK21581.1"/>
    <property type="molecule type" value="Genomic_DNA"/>
</dbReference>
<evidence type="ECO:0000256" key="3">
    <source>
        <dbReference type="ARBA" id="ARBA00022643"/>
    </source>
</evidence>
<dbReference type="GO" id="GO:0050661">
    <property type="term" value="F:NADP binding"/>
    <property type="evidence" value="ECO:0007669"/>
    <property type="project" value="InterPro"/>
</dbReference>
<keyword evidence="3" id="KW-0288">FMN</keyword>
<keyword evidence="5" id="KW-0560">Oxidoreductase</keyword>
<dbReference type="GO" id="GO:0003959">
    <property type="term" value="F:NADPH dehydrogenase activity"/>
    <property type="evidence" value="ECO:0007669"/>
    <property type="project" value="InterPro"/>
</dbReference>
<dbReference type="AlphaFoldDB" id="A0A316DU28"/>
<dbReference type="EMBL" id="JACWLN010000009">
    <property type="protein sequence ID" value="MBD1262160.1"/>
    <property type="molecule type" value="Genomic_DNA"/>
</dbReference>
<evidence type="ECO:0000313" key="7">
    <source>
        <dbReference type="EMBL" id="MBD1262160.1"/>
    </source>
</evidence>
<protein>
    <submittedName>
        <fullName evidence="8">2,4-dienoyl-CoA reductase-like NADH-dependent reductase (Old Yellow Enzyme family)</fullName>
    </submittedName>
    <submittedName>
        <fullName evidence="7">NADH:flavin oxidoreductase/NADH oxidase</fullName>
    </submittedName>
</protein>
<dbReference type="OrthoDB" id="9772736at2"/>
<sequence>MSKLYSSYTLRGLELTNRIVVSPMCQYSAENGMANDWHLVHLGSRAVGDAGLVFTEAAAVLPEGRISPSDLGIWSDKHIKPLKRITTFIKAQGVSSGIQLSHAGRKASCQPPWEGGKQISPLAGGWHTVAPSSIPFYKGDVVLVPLELSIEEIQVIIKSFVKAAKRAVTAGFDTIEIHAAHGYLLNQFLSPLTNKRNDKYGGSFENRMRLLIEVTKGIRSVIPQEMPLFVRISAEEWASGGHTINESVEVSKVLKTNGVDLIDCSSGGVVRQQNIPVKVNYQVPFAERIKKEVNIATGAVGLITDVFQADDILDKDEADLIFIGREMLRNPYFALLGADQMHIIPNWPKQYERGNPRK</sequence>
<comment type="caution">
    <text evidence="8">The sequence shown here is derived from an EMBL/GenBank/DDBJ whole genome shotgun (WGS) entry which is preliminary data.</text>
</comment>
<dbReference type="InterPro" id="IPR013785">
    <property type="entry name" value="Aldolase_TIM"/>
</dbReference>
<dbReference type="Proteomes" id="UP000245667">
    <property type="component" value="Unassembled WGS sequence"/>
</dbReference>
<evidence type="ECO:0000256" key="2">
    <source>
        <dbReference type="ARBA" id="ARBA00022630"/>
    </source>
</evidence>
<evidence type="ECO:0000313" key="8">
    <source>
        <dbReference type="EMBL" id="PWK21581.1"/>
    </source>
</evidence>
<dbReference type="Gene3D" id="3.20.20.70">
    <property type="entry name" value="Aldolase class I"/>
    <property type="match status" value="1"/>
</dbReference>
<evidence type="ECO:0000313" key="10">
    <source>
        <dbReference type="Proteomes" id="UP000651837"/>
    </source>
</evidence>
<evidence type="ECO:0000256" key="5">
    <source>
        <dbReference type="ARBA" id="ARBA00023002"/>
    </source>
</evidence>
<evidence type="ECO:0000256" key="1">
    <source>
        <dbReference type="ARBA" id="ARBA00001917"/>
    </source>
</evidence>
<dbReference type="InterPro" id="IPR044152">
    <property type="entry name" value="YqjM-like"/>
</dbReference>
<keyword evidence="4" id="KW-0521">NADP</keyword>
<dbReference type="SUPFAM" id="SSF51395">
    <property type="entry name" value="FMN-linked oxidoreductases"/>
    <property type="match status" value="1"/>
</dbReference>
<organism evidence="8 9">
    <name type="scientific">Maribacter polysiphoniae</name>
    <dbReference type="NCBI Taxonomy" id="429344"/>
    <lineage>
        <taxon>Bacteria</taxon>
        <taxon>Pseudomonadati</taxon>
        <taxon>Bacteroidota</taxon>
        <taxon>Flavobacteriia</taxon>
        <taxon>Flavobacteriales</taxon>
        <taxon>Flavobacteriaceae</taxon>
        <taxon>Maribacter</taxon>
    </lineage>
</organism>
<evidence type="ECO:0000259" key="6">
    <source>
        <dbReference type="Pfam" id="PF00724"/>
    </source>
</evidence>
<reference evidence="8 9" key="1">
    <citation type="submission" date="2018-05" db="EMBL/GenBank/DDBJ databases">
        <title>Genomic Encyclopedia of Archaeal and Bacterial Type Strains, Phase II (KMG-II): from individual species to whole genera.</title>
        <authorList>
            <person name="Goeker M."/>
        </authorList>
    </citation>
    <scope>NUCLEOTIDE SEQUENCE [LARGE SCALE GENOMIC DNA]</scope>
    <source>
        <strain evidence="8 9">DSM 23514</strain>
    </source>
</reference>
<dbReference type="PANTHER" id="PTHR43303">
    <property type="entry name" value="NADPH DEHYDROGENASE C23G7.10C-RELATED"/>
    <property type="match status" value="1"/>
</dbReference>
<dbReference type="CDD" id="cd02932">
    <property type="entry name" value="OYE_YqiM_FMN"/>
    <property type="match status" value="1"/>
</dbReference>
<dbReference type="InterPro" id="IPR001155">
    <property type="entry name" value="OxRdtase_FMN_N"/>
</dbReference>